<dbReference type="InterPro" id="IPR052028">
    <property type="entry name" value="HipA_Ser/Thr_kinase"/>
</dbReference>
<dbReference type="RefSeq" id="WP_188436243.1">
    <property type="nucleotide sequence ID" value="NZ_BMCM01000002.1"/>
</dbReference>
<evidence type="ECO:0000313" key="7">
    <source>
        <dbReference type="Proteomes" id="UP000629365"/>
    </source>
</evidence>
<evidence type="ECO:0000256" key="2">
    <source>
        <dbReference type="ARBA" id="ARBA00022679"/>
    </source>
</evidence>
<keyword evidence="7" id="KW-1185">Reference proteome</keyword>
<dbReference type="PANTHER" id="PTHR37419:SF8">
    <property type="entry name" value="TOXIN YJJJ"/>
    <property type="match status" value="1"/>
</dbReference>
<protein>
    <submittedName>
        <fullName evidence="6">Phosphatidylinositol kinase</fullName>
    </submittedName>
</protein>
<evidence type="ECO:0000313" key="6">
    <source>
        <dbReference type="EMBL" id="GGD75490.1"/>
    </source>
</evidence>
<gene>
    <name evidence="6" type="ORF">GCM10007269_18190</name>
</gene>
<keyword evidence="3 6" id="KW-0418">Kinase</keyword>
<dbReference type="PANTHER" id="PTHR37419">
    <property type="entry name" value="SERINE/THREONINE-PROTEIN KINASE TOXIN HIPA"/>
    <property type="match status" value="1"/>
</dbReference>
<name>A0ABQ1RMI4_9MICO</name>
<dbReference type="Pfam" id="PF07804">
    <property type="entry name" value="HipA_C"/>
    <property type="match status" value="1"/>
</dbReference>
<evidence type="ECO:0000256" key="1">
    <source>
        <dbReference type="ARBA" id="ARBA00010164"/>
    </source>
</evidence>
<feature type="domain" description="HipA-like C-terminal" evidence="4">
    <location>
        <begin position="182"/>
        <end position="396"/>
    </location>
</feature>
<dbReference type="InterPro" id="IPR012893">
    <property type="entry name" value="HipA-like_C"/>
</dbReference>
<dbReference type="InterPro" id="IPR017508">
    <property type="entry name" value="HipA_N1"/>
</dbReference>
<sequence length="428" mass="45960">MKLWVDVQLPSGSVVPAGTIEDIGGRGRGRGGGRAGTVSFSYAPNYLVSPSAYPLAPSLPLTPGTFSPSGSRAMLAGLADSQPDLWGRRLIDASRRRRAQRAGAVPSRASEVEILAAVPDATRQGALRYRLIEDADAGHVAAAPLSRTPTLMELDTLIAAAQAFEHGEEISDDTAELLAAGTSAGGARPKTNVLREDGSIALAKLPRDADFGDAMAWEATALHLSRDAGITVPTFELIRVGDRSVLVLDRFDRIHETSGAGQRIGYLSADSLLDKSPGELRTYVDLAEAVGRESSIAGDTAELFRRAAVSLLINNVDDHMRNHGMLRSKSGWQLSPAFDINPFYRHGAVESTPISDVDDPARRDIRNLFDAADAFRLTRAQGIELLREVERATSRWREVGAGYGLTSEGLGAMAHAFEGQNRERVREL</sequence>
<accession>A0ABQ1RMI4</accession>
<evidence type="ECO:0000259" key="5">
    <source>
        <dbReference type="Pfam" id="PF13657"/>
    </source>
</evidence>
<comment type="caution">
    <text evidence="6">The sequence shown here is derived from an EMBL/GenBank/DDBJ whole genome shotgun (WGS) entry which is preliminary data.</text>
</comment>
<evidence type="ECO:0000259" key="4">
    <source>
        <dbReference type="Pfam" id="PF07804"/>
    </source>
</evidence>
<keyword evidence="2" id="KW-0808">Transferase</keyword>
<dbReference type="Proteomes" id="UP000629365">
    <property type="component" value="Unassembled WGS sequence"/>
</dbReference>
<dbReference type="Pfam" id="PF13657">
    <property type="entry name" value="Couple_hipA"/>
    <property type="match status" value="1"/>
</dbReference>
<proteinExistence type="inferred from homology"/>
<dbReference type="EMBL" id="BMCM01000002">
    <property type="protein sequence ID" value="GGD75490.1"/>
    <property type="molecule type" value="Genomic_DNA"/>
</dbReference>
<evidence type="ECO:0000256" key="3">
    <source>
        <dbReference type="ARBA" id="ARBA00022777"/>
    </source>
</evidence>
<dbReference type="GO" id="GO:0016301">
    <property type="term" value="F:kinase activity"/>
    <property type="evidence" value="ECO:0007669"/>
    <property type="project" value="UniProtKB-KW"/>
</dbReference>
<comment type="similarity">
    <text evidence="1">Belongs to the HipA Ser/Thr kinase family.</text>
</comment>
<reference evidence="7" key="1">
    <citation type="journal article" date="2019" name="Int. J. Syst. Evol. Microbiol.">
        <title>The Global Catalogue of Microorganisms (GCM) 10K type strain sequencing project: providing services to taxonomists for standard genome sequencing and annotation.</title>
        <authorList>
            <consortium name="The Broad Institute Genomics Platform"/>
            <consortium name="The Broad Institute Genome Sequencing Center for Infectious Disease"/>
            <person name="Wu L."/>
            <person name="Ma J."/>
        </authorList>
    </citation>
    <scope>NUCLEOTIDE SEQUENCE [LARGE SCALE GENOMIC DNA]</scope>
    <source>
        <strain evidence="7">CCM 7640</strain>
    </source>
</reference>
<organism evidence="6 7">
    <name type="scientific">Microbacterium murale</name>
    <dbReference type="NCBI Taxonomy" id="1081040"/>
    <lineage>
        <taxon>Bacteria</taxon>
        <taxon>Bacillati</taxon>
        <taxon>Actinomycetota</taxon>
        <taxon>Actinomycetes</taxon>
        <taxon>Micrococcales</taxon>
        <taxon>Microbacteriaceae</taxon>
        <taxon>Microbacterium</taxon>
    </lineage>
</organism>
<feature type="domain" description="HipA N-terminal subdomain 1" evidence="5">
    <location>
        <begin position="36"/>
        <end position="119"/>
    </location>
</feature>